<evidence type="ECO:0000313" key="2">
    <source>
        <dbReference type="EMBL" id="KEY71394.1"/>
    </source>
</evidence>
<evidence type="ECO:0000313" key="3">
    <source>
        <dbReference type="Proteomes" id="UP000028045"/>
    </source>
</evidence>
<dbReference type="EMBL" id="KL648298">
    <property type="protein sequence ID" value="KEY71394.1"/>
    <property type="molecule type" value="Genomic_DNA"/>
</dbReference>
<proteinExistence type="predicted"/>
<dbReference type="AlphaFoldDB" id="A0A084B1G5"/>
<gene>
    <name evidence="2" type="ORF">S7711_10973</name>
</gene>
<dbReference type="OrthoDB" id="5226159at2759"/>
<feature type="region of interest" description="Disordered" evidence="1">
    <location>
        <begin position="80"/>
        <end position="100"/>
    </location>
</feature>
<organism evidence="2 3">
    <name type="scientific">Stachybotrys chartarum (strain CBS 109288 / IBT 7711)</name>
    <name type="common">Toxic black mold</name>
    <name type="synonym">Stilbospora chartarum</name>
    <dbReference type="NCBI Taxonomy" id="1280523"/>
    <lineage>
        <taxon>Eukaryota</taxon>
        <taxon>Fungi</taxon>
        <taxon>Dikarya</taxon>
        <taxon>Ascomycota</taxon>
        <taxon>Pezizomycotina</taxon>
        <taxon>Sordariomycetes</taxon>
        <taxon>Hypocreomycetidae</taxon>
        <taxon>Hypocreales</taxon>
        <taxon>Stachybotryaceae</taxon>
        <taxon>Stachybotrys</taxon>
    </lineage>
</organism>
<dbReference type="Proteomes" id="UP000028045">
    <property type="component" value="Unassembled WGS sequence"/>
</dbReference>
<sequence length="100" mass="11073">MEIKGNVRTLYGRVSTILRRRKQKRNVQISAPFNLRLEPTAFPGITEDEINILREKAAASCIGVAEALPRSPSAMSMLVRSPMLPRPHGPLRASPNGLVR</sequence>
<accession>A0A084B1G5</accession>
<name>A0A084B1G5_STACB</name>
<evidence type="ECO:0000256" key="1">
    <source>
        <dbReference type="SAM" id="MobiDB-lite"/>
    </source>
</evidence>
<dbReference type="HOGENOM" id="CLU_154723_0_0_1"/>
<protein>
    <submittedName>
        <fullName evidence="2">Uncharacterized protein</fullName>
    </submittedName>
</protein>
<reference evidence="2 3" key="1">
    <citation type="journal article" date="2014" name="BMC Genomics">
        <title>Comparative genome sequencing reveals chemotype-specific gene clusters in the toxigenic black mold Stachybotrys.</title>
        <authorList>
            <person name="Semeiks J."/>
            <person name="Borek D."/>
            <person name="Otwinowski Z."/>
            <person name="Grishin N.V."/>
        </authorList>
    </citation>
    <scope>NUCLEOTIDE SEQUENCE [LARGE SCALE GENOMIC DNA]</scope>
    <source>
        <strain evidence="3">CBS 109288 / IBT 7711</strain>
    </source>
</reference>
<keyword evidence="3" id="KW-1185">Reference proteome</keyword>